<evidence type="ECO:0000256" key="1">
    <source>
        <dbReference type="SAM" id="MobiDB-lite"/>
    </source>
</evidence>
<feature type="non-terminal residue" evidence="2">
    <location>
        <position position="259"/>
    </location>
</feature>
<reference evidence="2" key="1">
    <citation type="submission" date="2020-02" db="EMBL/GenBank/DDBJ databases">
        <authorList>
            <person name="Meier V. D."/>
        </authorList>
    </citation>
    <scope>NUCLEOTIDE SEQUENCE</scope>
    <source>
        <strain evidence="2">AVDCRST_MAG35</strain>
    </source>
</reference>
<dbReference type="AlphaFoldDB" id="A0A6J4P2Z9"/>
<feature type="compositionally biased region" description="Basic and acidic residues" evidence="1">
    <location>
        <begin position="235"/>
        <end position="249"/>
    </location>
</feature>
<feature type="region of interest" description="Disordered" evidence="1">
    <location>
        <begin position="1"/>
        <end position="259"/>
    </location>
</feature>
<feature type="compositionally biased region" description="Low complexity" evidence="1">
    <location>
        <begin position="146"/>
        <end position="170"/>
    </location>
</feature>
<feature type="non-terminal residue" evidence="2">
    <location>
        <position position="1"/>
    </location>
</feature>
<feature type="compositionally biased region" description="Low complexity" evidence="1">
    <location>
        <begin position="250"/>
        <end position="259"/>
    </location>
</feature>
<accession>A0A6J4P2Z9</accession>
<dbReference type="EMBL" id="CADCUY010000216">
    <property type="protein sequence ID" value="CAA9404437.1"/>
    <property type="molecule type" value="Genomic_DNA"/>
</dbReference>
<protein>
    <submittedName>
        <fullName evidence="2">Transcriptional regulator, IclR family</fullName>
    </submittedName>
</protein>
<feature type="compositionally biased region" description="Basic and acidic residues" evidence="1">
    <location>
        <begin position="85"/>
        <end position="117"/>
    </location>
</feature>
<gene>
    <name evidence="2" type="ORF">AVDCRST_MAG35-1084</name>
</gene>
<evidence type="ECO:0000313" key="2">
    <source>
        <dbReference type="EMBL" id="CAA9404437.1"/>
    </source>
</evidence>
<name>A0A6J4P2Z9_9ACTN</name>
<feature type="compositionally biased region" description="Basic residues" evidence="1">
    <location>
        <begin position="10"/>
        <end position="27"/>
    </location>
</feature>
<proteinExistence type="predicted"/>
<sequence>DRDQRVPRAQQHRRPRPDRPAALRRRPPGALGHGGGRPPGRRPVDRVPLPADARAGGVPPRGRPGRLPARHEGAGAGAPGAAQPRPDRPRRAGDARPHRPLPPDRAAHAQGGADHHLPGAGGVAPAVAAPVLRARHGARPERRRVGPGAAGLAARGRGALAAGRRAAAALHRCDHHRPGGVRAPAGDDPGAGVRGDLRGGRRRRGRDRGARLPLAGAGGRGDQRGADPVAGDPGGPRDDRRGGHRDRGAAQRAGGPADV</sequence>
<organism evidence="2">
    <name type="scientific">uncultured Quadrisphaera sp</name>
    <dbReference type="NCBI Taxonomy" id="904978"/>
    <lineage>
        <taxon>Bacteria</taxon>
        <taxon>Bacillati</taxon>
        <taxon>Actinomycetota</taxon>
        <taxon>Actinomycetes</taxon>
        <taxon>Kineosporiales</taxon>
        <taxon>Kineosporiaceae</taxon>
        <taxon>Quadrisphaera</taxon>
        <taxon>environmental samples</taxon>
    </lineage>
</organism>
<feature type="compositionally biased region" description="Low complexity" evidence="1">
    <location>
        <begin position="46"/>
        <end position="60"/>
    </location>
</feature>